<accession>A0A0L7MZ08</accession>
<organism evidence="1 2">
    <name type="scientific">Comamonas testosteroni</name>
    <name type="common">Pseudomonas testosteroni</name>
    <dbReference type="NCBI Taxonomy" id="285"/>
    <lineage>
        <taxon>Bacteria</taxon>
        <taxon>Pseudomonadati</taxon>
        <taxon>Pseudomonadota</taxon>
        <taxon>Betaproteobacteria</taxon>
        <taxon>Burkholderiales</taxon>
        <taxon>Comamonadaceae</taxon>
        <taxon>Comamonas</taxon>
    </lineage>
</organism>
<name>A0A0L7MZ08_COMTE</name>
<comment type="caution">
    <text evidence="1">The sequence shown here is derived from an EMBL/GenBank/DDBJ whole genome shotgun (WGS) entry which is preliminary data.</text>
</comment>
<protein>
    <recommendedName>
        <fullName evidence="3">Transposase</fullName>
    </recommendedName>
</protein>
<evidence type="ECO:0000313" key="1">
    <source>
        <dbReference type="EMBL" id="KOC27030.1"/>
    </source>
</evidence>
<dbReference type="Proteomes" id="UP000037442">
    <property type="component" value="Unassembled WGS sequence"/>
</dbReference>
<dbReference type="InterPro" id="IPR027417">
    <property type="entry name" value="P-loop_NTPase"/>
</dbReference>
<dbReference type="InterPro" id="IPR008868">
    <property type="entry name" value="TniB"/>
</dbReference>
<dbReference type="Gene3D" id="3.40.50.300">
    <property type="entry name" value="P-loop containing nucleotide triphosphate hydrolases"/>
    <property type="match status" value="1"/>
</dbReference>
<reference evidence="2" key="1">
    <citation type="submission" date="2014-06" db="EMBL/GenBank/DDBJ databases">
        <title>Draft genome sequence of C. testosteroni WDL7.</title>
        <authorList>
            <person name="Wu Y."/>
            <person name="Seshan H."/>
            <person name="Arumugam K."/>
        </authorList>
    </citation>
    <scope>NUCLEOTIDE SEQUENCE [LARGE SCALE GENOMIC DNA]</scope>
    <source>
        <strain evidence="2">WDL7</strain>
    </source>
</reference>
<dbReference type="Pfam" id="PF05621">
    <property type="entry name" value="TniB"/>
    <property type="match status" value="1"/>
</dbReference>
<dbReference type="PATRIC" id="fig|285.49.peg.68"/>
<evidence type="ECO:0000313" key="2">
    <source>
        <dbReference type="Proteomes" id="UP000037442"/>
    </source>
</evidence>
<proteinExistence type="predicted"/>
<dbReference type="SUPFAM" id="SSF52540">
    <property type="entry name" value="P-loop containing nucleoside triphosphate hydrolases"/>
    <property type="match status" value="1"/>
</dbReference>
<dbReference type="EMBL" id="JNVD01000010">
    <property type="protein sequence ID" value="KOC27030.1"/>
    <property type="molecule type" value="Genomic_DNA"/>
</dbReference>
<evidence type="ECO:0008006" key="3">
    <source>
        <dbReference type="Google" id="ProtNLM"/>
    </source>
</evidence>
<dbReference type="RefSeq" id="WP_053282262.1">
    <property type="nucleotide sequence ID" value="NZ_JNVD01000010.1"/>
</dbReference>
<sequence length="546" mass="60563">MNEKPSQTVVKATYKEQRIPAYKGNPLIEALPPSLTDEELLWALSLTPDFDPSQRHWANHERLMMLESLANFMVPMTNHLELCRALDAMLRTGYVGRSPRTPGHSEIFRKISDRETQAAVFRQSAHTLTPQLSTALIGISGMGKTTTVKRWCASIPQVIYHPDLNLYQVPYLHIEMPSDGSSIKGLAQGILHKLDEIIPGADYHRTYSQRGKAGSDTLMRNVARLMNTHLVGMLICDEVQNLANARKNAQTVMTELVSACNDLKVPILFIGTNKAASVLTQDFRQARRSSGHSIAPWDRLQRGTPSEPGDWEGFVEVLWGYQWVHNPVALDELCHQVLYDCSQGIIDLAIKLFVSAQARAIQLGTERLTPELIAQVFDSEFQLMHPMIDALRSDRPEDLLAYDDIAPLDLQTHLKRVSHKLSLKKSPLFSVTAQDATFAPRLTAGMAAMGVDPTLADQVAQSLPAKNPSMTLAQGFQAVAATLTPPRAPRKKSSASNVVQLPADRFDARPDDYRRAVAHAPTSGTTVMDQLLKFGMAPKLEEILEL</sequence>
<gene>
    <name evidence="1" type="ORF">GL58_00320</name>
</gene>
<dbReference type="AlphaFoldDB" id="A0A0L7MZ08"/>